<gene>
    <name evidence="2" type="ORF">MPDQ_007941</name>
</gene>
<comment type="caution">
    <text evidence="2">The sequence shown here is derived from an EMBL/GenBank/DDBJ whole genome shotgun (WGS) entry which is preliminary data.</text>
</comment>
<keyword evidence="3" id="KW-1185">Reference proteome</keyword>
<evidence type="ECO:0000256" key="1">
    <source>
        <dbReference type="SAM" id="MobiDB-lite"/>
    </source>
</evidence>
<feature type="region of interest" description="Disordered" evidence="1">
    <location>
        <begin position="274"/>
        <end position="309"/>
    </location>
</feature>
<organism evidence="2 3">
    <name type="scientific">Monascus purpureus</name>
    <name type="common">Red mold</name>
    <name type="synonym">Monascus anka</name>
    <dbReference type="NCBI Taxonomy" id="5098"/>
    <lineage>
        <taxon>Eukaryota</taxon>
        <taxon>Fungi</taxon>
        <taxon>Dikarya</taxon>
        <taxon>Ascomycota</taxon>
        <taxon>Pezizomycotina</taxon>
        <taxon>Eurotiomycetes</taxon>
        <taxon>Eurotiomycetidae</taxon>
        <taxon>Eurotiales</taxon>
        <taxon>Aspergillaceae</taxon>
        <taxon>Monascus</taxon>
    </lineage>
</organism>
<evidence type="ECO:0000313" key="3">
    <source>
        <dbReference type="Proteomes" id="UP000319663"/>
    </source>
</evidence>
<accession>A0A507QR18</accession>
<feature type="compositionally biased region" description="Basic and acidic residues" evidence="1">
    <location>
        <begin position="9"/>
        <end position="18"/>
    </location>
</feature>
<dbReference type="OrthoDB" id="4414363at2759"/>
<feature type="region of interest" description="Disordered" evidence="1">
    <location>
        <begin position="1"/>
        <end position="27"/>
    </location>
</feature>
<dbReference type="EMBL" id="VIFY01000091">
    <property type="protein sequence ID" value="TQB70928.1"/>
    <property type="molecule type" value="Genomic_DNA"/>
</dbReference>
<reference evidence="2 3" key="1">
    <citation type="submission" date="2019-06" db="EMBL/GenBank/DDBJ databases">
        <title>Wine fermentation using esterase from Monascus purpureus.</title>
        <authorList>
            <person name="Geng C."/>
            <person name="Zhang Y."/>
        </authorList>
    </citation>
    <scope>NUCLEOTIDE SEQUENCE [LARGE SCALE GENOMIC DNA]</scope>
    <source>
        <strain evidence="2">HQ1</strain>
    </source>
</reference>
<protein>
    <submittedName>
        <fullName evidence="2">Uncharacterized protein</fullName>
    </submittedName>
</protein>
<dbReference type="Proteomes" id="UP000319663">
    <property type="component" value="Unassembled WGS sequence"/>
</dbReference>
<feature type="compositionally biased region" description="Basic and acidic residues" evidence="1">
    <location>
        <begin position="288"/>
        <end position="307"/>
    </location>
</feature>
<sequence length="416" mass="48290">MADWTMTSIERKGPETHPPHQLLTPDQTMRPNEYKVYECEQQHEPGCRGLRLRPEEELCLVRICKRHMSNYNVSDHPKSFWIEIADVLLRECGRVYSWQSCRRRISTYVTKRKTFRAALDRGLPPPYYDIDQDVAEEVDNWIEESDSRWEALQREKELGSNEQAMTYKEKLRLEHEARRRHLVKRVQDWVDNVPFPEEVMLLPHNVERPSAPNNNDNEYPSVPRSRFQSRSRSRSPRRPENYFPSNNPYRQRPPPRRPLTVQEVCDSLQRNMRKGCDREGEPSGLYIDRPDPVSPKDEGTDHHKMETSVEEPAPVPIAQENNHSLSPHRESETVDKDCQAVPEIRTAIDNAFKSASATFSQQMNELAGNPAIQNQNFRLSLKGVESAVNALYQNIGKMVESMVEIATDSKSSETRA</sequence>
<dbReference type="AlphaFoldDB" id="A0A507QR18"/>
<evidence type="ECO:0000313" key="2">
    <source>
        <dbReference type="EMBL" id="TQB70928.1"/>
    </source>
</evidence>
<feature type="compositionally biased region" description="Basic residues" evidence="1">
    <location>
        <begin position="227"/>
        <end position="236"/>
    </location>
</feature>
<feature type="region of interest" description="Disordered" evidence="1">
    <location>
        <begin position="204"/>
        <end position="258"/>
    </location>
</feature>
<name>A0A507QR18_MONPU</name>
<proteinExistence type="predicted"/>